<dbReference type="SUPFAM" id="SSF50978">
    <property type="entry name" value="WD40 repeat-like"/>
    <property type="match status" value="1"/>
</dbReference>
<reference evidence="2 3" key="1">
    <citation type="journal article" date="2019" name="Sci. Rep.">
        <title>Orb-weaving spider Araneus ventricosus genome elucidates the spidroin gene catalogue.</title>
        <authorList>
            <person name="Kono N."/>
            <person name="Nakamura H."/>
            <person name="Ohtoshi R."/>
            <person name="Moran D.A.P."/>
            <person name="Shinohara A."/>
            <person name="Yoshida Y."/>
            <person name="Fujiwara M."/>
            <person name="Mori M."/>
            <person name="Tomita M."/>
            <person name="Arakawa K."/>
        </authorList>
    </citation>
    <scope>NUCLEOTIDE SEQUENCE [LARGE SCALE GENOMIC DNA]</scope>
</reference>
<feature type="non-terminal residue" evidence="2">
    <location>
        <position position="1"/>
    </location>
</feature>
<evidence type="ECO:0000313" key="2">
    <source>
        <dbReference type="EMBL" id="GBO03610.1"/>
    </source>
</evidence>
<proteinExistence type="predicted"/>
<evidence type="ECO:0000256" key="1">
    <source>
        <dbReference type="PROSITE-ProRule" id="PRU00221"/>
    </source>
</evidence>
<sequence length="311" mass="35195">GQHLEEISCLTSDAYLVFTACENVTYASRRGTEMRTFDMPDDGGRLLRLREGHSSLPTKVWFFGVNGKNILSAAHDGSVRGVAIDGFSQMIISGGSDKLLKFWKFKDHGEIATMELEQSVSKMILQRESAMLTVTMDNFTIGLVDIVSKRIIREFTDNAGNSCDMHRNKPKVPVQVPKNAPFFLPVVSGLKPTFLIEDSDNWKEKSEKSNILDVIQHMSEFYKIIYKSDETENSLNAGWLSCGKEVSFLLFYNAGYYTDKGEMTFEDMTLLDLSAKRPVTLPAEACLILANRLWMVELWERVIPILLFYSL</sequence>
<dbReference type="InterPro" id="IPR036322">
    <property type="entry name" value="WD40_repeat_dom_sf"/>
</dbReference>
<gene>
    <name evidence="2" type="primary">WDR36_18</name>
    <name evidence="2" type="ORF">AVEN_91440_1</name>
</gene>
<name>A0A4Y2TW18_ARAVE</name>
<dbReference type="Gene3D" id="2.130.10.10">
    <property type="entry name" value="YVTN repeat-like/Quinoprotein amine dehydrogenase"/>
    <property type="match status" value="3"/>
</dbReference>
<accession>A0A4Y2TW18</accession>
<dbReference type="Proteomes" id="UP000499080">
    <property type="component" value="Unassembled WGS sequence"/>
</dbReference>
<protein>
    <submittedName>
        <fullName evidence="2">WD repeat-containing protein 36</fullName>
    </submittedName>
</protein>
<evidence type="ECO:0000313" key="3">
    <source>
        <dbReference type="Proteomes" id="UP000499080"/>
    </source>
</evidence>
<dbReference type="InterPro" id="IPR001680">
    <property type="entry name" value="WD40_rpt"/>
</dbReference>
<feature type="repeat" description="WD" evidence="1">
    <location>
        <begin position="72"/>
        <end position="113"/>
    </location>
</feature>
<dbReference type="Pfam" id="PF25168">
    <property type="entry name" value="Beta-prop_WDR36-Utp21_2nd"/>
    <property type="match status" value="1"/>
</dbReference>
<organism evidence="2 3">
    <name type="scientific">Araneus ventricosus</name>
    <name type="common">Orbweaver spider</name>
    <name type="synonym">Epeira ventricosa</name>
    <dbReference type="NCBI Taxonomy" id="182803"/>
    <lineage>
        <taxon>Eukaryota</taxon>
        <taxon>Metazoa</taxon>
        <taxon>Ecdysozoa</taxon>
        <taxon>Arthropoda</taxon>
        <taxon>Chelicerata</taxon>
        <taxon>Arachnida</taxon>
        <taxon>Araneae</taxon>
        <taxon>Araneomorphae</taxon>
        <taxon>Entelegynae</taxon>
        <taxon>Araneoidea</taxon>
        <taxon>Araneidae</taxon>
        <taxon>Araneus</taxon>
    </lineage>
</organism>
<dbReference type="PROSITE" id="PS50294">
    <property type="entry name" value="WD_REPEATS_REGION"/>
    <property type="match status" value="1"/>
</dbReference>
<keyword evidence="1" id="KW-0853">WD repeat</keyword>
<dbReference type="SMART" id="SM00320">
    <property type="entry name" value="WD40"/>
    <property type="match status" value="1"/>
</dbReference>
<keyword evidence="3" id="KW-1185">Reference proteome</keyword>
<dbReference type="AlphaFoldDB" id="A0A4Y2TW18"/>
<dbReference type="InterPro" id="IPR015943">
    <property type="entry name" value="WD40/YVTN_repeat-like_dom_sf"/>
</dbReference>
<dbReference type="GO" id="GO:0032040">
    <property type="term" value="C:small-subunit processome"/>
    <property type="evidence" value="ECO:0007669"/>
    <property type="project" value="InterPro"/>
</dbReference>
<dbReference type="PROSITE" id="PS50082">
    <property type="entry name" value="WD_REPEATS_2"/>
    <property type="match status" value="1"/>
</dbReference>
<dbReference type="GO" id="GO:0034388">
    <property type="term" value="C:Pwp2p-containing subcomplex of 90S preribosome"/>
    <property type="evidence" value="ECO:0007669"/>
    <property type="project" value="TreeGrafter"/>
</dbReference>
<dbReference type="EMBL" id="BGPR01030845">
    <property type="protein sequence ID" value="GBO03610.1"/>
    <property type="molecule type" value="Genomic_DNA"/>
</dbReference>
<dbReference type="PANTHER" id="PTHR22840:SF12">
    <property type="entry name" value="WD REPEAT-CONTAINING PROTEIN 36"/>
    <property type="match status" value="1"/>
</dbReference>
<comment type="caution">
    <text evidence="2">The sequence shown here is derived from an EMBL/GenBank/DDBJ whole genome shotgun (WGS) entry which is preliminary data.</text>
</comment>
<dbReference type="PANTHER" id="PTHR22840">
    <property type="entry name" value="WD REPEAT-CONTAINING PROTEIN 36"/>
    <property type="match status" value="1"/>
</dbReference>
<dbReference type="GO" id="GO:0006364">
    <property type="term" value="P:rRNA processing"/>
    <property type="evidence" value="ECO:0007669"/>
    <property type="project" value="InterPro"/>
</dbReference>